<feature type="region of interest" description="Disordered" evidence="1">
    <location>
        <begin position="48"/>
        <end position="67"/>
    </location>
</feature>
<comment type="caution">
    <text evidence="2">The sequence shown here is derived from an EMBL/GenBank/DDBJ whole genome shotgun (WGS) entry which is preliminary data.</text>
</comment>
<dbReference type="EMBL" id="JAHRIP010045235">
    <property type="protein sequence ID" value="MEQ2297854.1"/>
    <property type="molecule type" value="Genomic_DNA"/>
</dbReference>
<evidence type="ECO:0000256" key="1">
    <source>
        <dbReference type="SAM" id="MobiDB-lite"/>
    </source>
</evidence>
<sequence>MFSVQEREANVPSAQAAALRCQRIWRKARMSLVQSRTANWRQIPARQALHGASTRAHLQASSTHPGH</sequence>
<proteinExistence type="predicted"/>
<evidence type="ECO:0000313" key="3">
    <source>
        <dbReference type="Proteomes" id="UP001469553"/>
    </source>
</evidence>
<keyword evidence="3" id="KW-1185">Reference proteome</keyword>
<gene>
    <name evidence="2" type="ORF">AMECASPLE_038964</name>
</gene>
<organism evidence="2 3">
    <name type="scientific">Ameca splendens</name>
    <dbReference type="NCBI Taxonomy" id="208324"/>
    <lineage>
        <taxon>Eukaryota</taxon>
        <taxon>Metazoa</taxon>
        <taxon>Chordata</taxon>
        <taxon>Craniata</taxon>
        <taxon>Vertebrata</taxon>
        <taxon>Euteleostomi</taxon>
        <taxon>Actinopterygii</taxon>
        <taxon>Neopterygii</taxon>
        <taxon>Teleostei</taxon>
        <taxon>Neoteleostei</taxon>
        <taxon>Acanthomorphata</taxon>
        <taxon>Ovalentaria</taxon>
        <taxon>Atherinomorphae</taxon>
        <taxon>Cyprinodontiformes</taxon>
        <taxon>Goodeidae</taxon>
        <taxon>Ameca</taxon>
    </lineage>
</organism>
<name>A0ABV0YVE2_9TELE</name>
<dbReference type="Proteomes" id="UP001469553">
    <property type="component" value="Unassembled WGS sequence"/>
</dbReference>
<protein>
    <submittedName>
        <fullName evidence="2">Uncharacterized protein</fullName>
    </submittedName>
</protein>
<evidence type="ECO:0000313" key="2">
    <source>
        <dbReference type="EMBL" id="MEQ2297854.1"/>
    </source>
</evidence>
<reference evidence="2 3" key="1">
    <citation type="submission" date="2021-06" db="EMBL/GenBank/DDBJ databases">
        <authorList>
            <person name="Palmer J.M."/>
        </authorList>
    </citation>
    <scope>NUCLEOTIDE SEQUENCE [LARGE SCALE GENOMIC DNA]</scope>
    <source>
        <strain evidence="2 3">AS_MEX2019</strain>
        <tissue evidence="2">Muscle</tissue>
    </source>
</reference>
<accession>A0ABV0YVE2</accession>